<dbReference type="GO" id="GO:0044772">
    <property type="term" value="P:mitotic cell cycle phase transition"/>
    <property type="evidence" value="ECO:0007669"/>
    <property type="project" value="InterPro"/>
</dbReference>
<accession>A0A091T6G2</accession>
<sequence length="295" mass="33385">ALSEDLLCQAFSNILLDVEDVDEDDGTDPTLCSAYVKDIYKYLRDLEVGRSRPKYLAGQGINGYMRAVLMDWLVQVQMKFKLQQETLYMAVAITDLYLQDNVVHKTMLQLVGVTALLIASKYEEVFPPHIGDFSYITDNTYTKLQIREMERKILQALDFSLGRPLPPHFLRRASKVAKVNSKQLALANYLMELSVVDYDMVHFPPSKTAAAASCLALKLLGGCKWTPTLQHYTSYTDSDLLPVMRHMAKNVLLLNDGISKQRAIKNKYASRKNVRISTIEQLSSSTIRDLAQPLI</sequence>
<dbReference type="EMBL" id="KK438373">
    <property type="protein sequence ID" value="KFQ69430.1"/>
    <property type="molecule type" value="Genomic_DNA"/>
</dbReference>
<comment type="function">
    <text evidence="1">Essential for the control of the cell cycle at the G2/M (mitosis) transition.</text>
</comment>
<dbReference type="InterPro" id="IPR036915">
    <property type="entry name" value="Cyclin-like_sf"/>
</dbReference>
<evidence type="ECO:0000259" key="7">
    <source>
        <dbReference type="SMART" id="SM00385"/>
    </source>
</evidence>
<reference evidence="9 10" key="1">
    <citation type="submission" date="2014-04" db="EMBL/GenBank/DDBJ databases">
        <title>Genome evolution of avian class.</title>
        <authorList>
            <person name="Zhang G."/>
            <person name="Li C."/>
        </authorList>
    </citation>
    <scope>NUCLEOTIDE SEQUENCE [LARGE SCALE GENOMIC DNA]</scope>
    <source>
        <strain evidence="9">BGI_N335</strain>
    </source>
</reference>
<evidence type="ECO:0000256" key="2">
    <source>
        <dbReference type="ARBA" id="ARBA00006955"/>
    </source>
</evidence>
<dbReference type="FunFam" id="1.10.472.10:FF:000198">
    <property type="entry name" value="G2/mitotic-specific cyclin-B1"/>
    <property type="match status" value="1"/>
</dbReference>
<dbReference type="InterPro" id="IPR006671">
    <property type="entry name" value="Cyclin_N"/>
</dbReference>
<dbReference type="PhylomeDB" id="A0A091T6G2"/>
<gene>
    <name evidence="9" type="ORF">N335_14437</name>
</gene>
<keyword evidence="10" id="KW-1185">Reference proteome</keyword>
<protein>
    <submittedName>
        <fullName evidence="9">G2/mitotic-specific cyclin-B1</fullName>
    </submittedName>
</protein>
<evidence type="ECO:0000313" key="9">
    <source>
        <dbReference type="EMBL" id="KFQ69430.1"/>
    </source>
</evidence>
<dbReference type="Gene3D" id="1.10.472.10">
    <property type="entry name" value="Cyclin-like"/>
    <property type="match status" value="2"/>
</dbReference>
<feature type="domain" description="Cyclin-like" evidence="7">
    <location>
        <begin position="71"/>
        <end position="155"/>
    </location>
</feature>
<feature type="non-terminal residue" evidence="9">
    <location>
        <position position="295"/>
    </location>
</feature>
<dbReference type="SMART" id="SM01332">
    <property type="entry name" value="Cyclin_C"/>
    <property type="match status" value="1"/>
</dbReference>
<dbReference type="GO" id="GO:0051301">
    <property type="term" value="P:cell division"/>
    <property type="evidence" value="ECO:0007669"/>
    <property type="project" value="UniProtKB-KW"/>
</dbReference>
<dbReference type="Pfam" id="PF00134">
    <property type="entry name" value="Cyclin_N"/>
    <property type="match status" value="1"/>
</dbReference>
<dbReference type="InterPro" id="IPR046965">
    <property type="entry name" value="Cyclin_A/B-like"/>
</dbReference>
<keyword evidence="5" id="KW-0131">Cell cycle</keyword>
<dbReference type="SUPFAM" id="SSF47954">
    <property type="entry name" value="Cyclin-like"/>
    <property type="match status" value="2"/>
</dbReference>
<dbReference type="PANTHER" id="PTHR10177">
    <property type="entry name" value="CYCLINS"/>
    <property type="match status" value="1"/>
</dbReference>
<dbReference type="Pfam" id="PF02984">
    <property type="entry name" value="Cyclin_C"/>
    <property type="match status" value="1"/>
</dbReference>
<proteinExistence type="inferred from homology"/>
<feature type="domain" description="Cyclin-like" evidence="7">
    <location>
        <begin position="168"/>
        <end position="249"/>
    </location>
</feature>
<evidence type="ECO:0000313" key="10">
    <source>
        <dbReference type="Proteomes" id="UP000053638"/>
    </source>
</evidence>
<evidence type="ECO:0000256" key="5">
    <source>
        <dbReference type="ARBA" id="ARBA00023306"/>
    </source>
</evidence>
<keyword evidence="4 6" id="KW-0195">Cyclin</keyword>
<name>A0A091T6G2_PHALP</name>
<dbReference type="InterPro" id="IPR013763">
    <property type="entry name" value="Cyclin-like_dom"/>
</dbReference>
<dbReference type="InterPro" id="IPR039361">
    <property type="entry name" value="Cyclin"/>
</dbReference>
<dbReference type="GO" id="GO:0005829">
    <property type="term" value="C:cytosol"/>
    <property type="evidence" value="ECO:0007669"/>
    <property type="project" value="UniProtKB-ARBA"/>
</dbReference>
<dbReference type="GO" id="GO:0016538">
    <property type="term" value="F:cyclin-dependent protein serine/threonine kinase regulator activity"/>
    <property type="evidence" value="ECO:0007669"/>
    <property type="project" value="InterPro"/>
</dbReference>
<evidence type="ECO:0000256" key="1">
    <source>
        <dbReference type="ARBA" id="ARBA00003222"/>
    </source>
</evidence>
<feature type="non-terminal residue" evidence="9">
    <location>
        <position position="1"/>
    </location>
</feature>
<evidence type="ECO:0000259" key="8">
    <source>
        <dbReference type="SMART" id="SM01332"/>
    </source>
</evidence>
<dbReference type="InterPro" id="IPR004367">
    <property type="entry name" value="Cyclin_C-dom"/>
</dbReference>
<evidence type="ECO:0000256" key="6">
    <source>
        <dbReference type="RuleBase" id="RU000383"/>
    </source>
</evidence>
<dbReference type="Proteomes" id="UP000053638">
    <property type="component" value="Unassembled WGS sequence"/>
</dbReference>
<keyword evidence="3" id="KW-0132">Cell division</keyword>
<organism evidence="9 10">
    <name type="scientific">Phaethon lepturus</name>
    <name type="common">White-tailed tropicbird</name>
    <dbReference type="NCBI Taxonomy" id="97097"/>
    <lineage>
        <taxon>Eukaryota</taxon>
        <taxon>Metazoa</taxon>
        <taxon>Chordata</taxon>
        <taxon>Craniata</taxon>
        <taxon>Vertebrata</taxon>
        <taxon>Euteleostomi</taxon>
        <taxon>Archelosauria</taxon>
        <taxon>Archosauria</taxon>
        <taxon>Dinosauria</taxon>
        <taxon>Saurischia</taxon>
        <taxon>Theropoda</taxon>
        <taxon>Coelurosauria</taxon>
        <taxon>Aves</taxon>
        <taxon>Neognathae</taxon>
        <taxon>Neoaves</taxon>
        <taxon>Phaethontimorphae</taxon>
        <taxon>Phaethontiformes</taxon>
        <taxon>Phaethontidae</taxon>
        <taxon>Phaethon</taxon>
    </lineage>
</organism>
<dbReference type="SMART" id="SM00385">
    <property type="entry name" value="CYCLIN"/>
    <property type="match status" value="2"/>
</dbReference>
<evidence type="ECO:0000256" key="4">
    <source>
        <dbReference type="ARBA" id="ARBA00023127"/>
    </source>
</evidence>
<dbReference type="AlphaFoldDB" id="A0A091T6G2"/>
<evidence type="ECO:0000256" key="3">
    <source>
        <dbReference type="ARBA" id="ARBA00022618"/>
    </source>
</evidence>
<feature type="domain" description="Cyclin C-terminal" evidence="8">
    <location>
        <begin position="164"/>
        <end position="282"/>
    </location>
</feature>
<dbReference type="PIRSF" id="PIRSF001771">
    <property type="entry name" value="Cyclin_A_B_D_E"/>
    <property type="match status" value="1"/>
</dbReference>
<comment type="similarity">
    <text evidence="2">Belongs to the cyclin family. Cyclin AB subfamily.</text>
</comment>